<reference evidence="2" key="1">
    <citation type="submission" date="2017-02" db="UniProtKB">
        <authorList>
            <consortium name="WormBaseParasite"/>
        </authorList>
    </citation>
    <scope>IDENTIFICATION</scope>
</reference>
<evidence type="ECO:0000313" key="1">
    <source>
        <dbReference type="Proteomes" id="UP000036681"/>
    </source>
</evidence>
<dbReference type="WBParaSite" id="ALUE_0001601201-mRNA-1">
    <property type="protein sequence ID" value="ALUE_0001601201-mRNA-1"/>
    <property type="gene ID" value="ALUE_0001601201"/>
</dbReference>
<dbReference type="InterPro" id="IPR038765">
    <property type="entry name" value="Papain-like_cys_pep_sf"/>
</dbReference>
<proteinExistence type="predicted"/>
<evidence type="ECO:0000313" key="2">
    <source>
        <dbReference type="WBParaSite" id="ALUE_0001601201-mRNA-1"/>
    </source>
</evidence>
<accession>A0A0M3IDC6</accession>
<sequence length="188" mass="21366">MAKLRSVLLYVAEGDIKLREGTAIEGFAAGMEQLPKLFTLGPMNKVYNKRSEAFRFYDPLHHPMSRNLHAPIRVMIAVLHPGSNGSFVDDANIIRQMDGCNCGVIVYFTAMRIMHRHPTVDCEFNACKFRRQMYDCVKSRAPRVAASSPEAICAKTPVRAMLRNALQKNRPMTERRNVLWSEARPEVD</sequence>
<organism evidence="1 2">
    <name type="scientific">Ascaris lumbricoides</name>
    <name type="common">Giant roundworm</name>
    <dbReference type="NCBI Taxonomy" id="6252"/>
    <lineage>
        <taxon>Eukaryota</taxon>
        <taxon>Metazoa</taxon>
        <taxon>Ecdysozoa</taxon>
        <taxon>Nematoda</taxon>
        <taxon>Chromadorea</taxon>
        <taxon>Rhabditida</taxon>
        <taxon>Spirurina</taxon>
        <taxon>Ascaridomorpha</taxon>
        <taxon>Ascaridoidea</taxon>
        <taxon>Ascarididae</taxon>
        <taxon>Ascaris</taxon>
    </lineage>
</organism>
<name>A0A0M3IDC6_ASCLU</name>
<dbReference type="SUPFAM" id="SSF54001">
    <property type="entry name" value="Cysteine proteinases"/>
    <property type="match status" value="1"/>
</dbReference>
<dbReference type="Proteomes" id="UP000036681">
    <property type="component" value="Unplaced"/>
</dbReference>
<protein>
    <submittedName>
        <fullName evidence="2">ULP_PROTEASE domain-containing protein</fullName>
    </submittedName>
</protein>
<dbReference type="AlphaFoldDB" id="A0A0M3IDC6"/>
<dbReference type="Gene3D" id="3.40.395.10">
    <property type="entry name" value="Adenoviral Proteinase, Chain A"/>
    <property type="match status" value="1"/>
</dbReference>
<keyword evidence="1" id="KW-1185">Reference proteome</keyword>